<dbReference type="GeneID" id="40833336"/>
<dbReference type="Proteomes" id="UP000199063">
    <property type="component" value="Unassembled WGS sequence"/>
</dbReference>
<dbReference type="InterPro" id="IPR050109">
    <property type="entry name" value="HTH-type_TetR-like_transc_reg"/>
</dbReference>
<keyword evidence="7" id="KW-1185">Reference proteome</keyword>
<reference evidence="7" key="1">
    <citation type="submission" date="2016-10" db="EMBL/GenBank/DDBJ databases">
        <authorList>
            <person name="Varghese N."/>
            <person name="Submissions S."/>
        </authorList>
    </citation>
    <scope>NUCLEOTIDE SEQUENCE [LARGE SCALE GENOMIC DNA]</scope>
    <source>
        <strain evidence="7">CGMCC 4.7042</strain>
    </source>
</reference>
<dbReference type="AlphaFoldDB" id="A0A1H0B405"/>
<dbReference type="STRING" id="1196353.SAMN05444921_12641"/>
<dbReference type="GO" id="GO:0003700">
    <property type="term" value="F:DNA-binding transcription factor activity"/>
    <property type="evidence" value="ECO:0007669"/>
    <property type="project" value="TreeGrafter"/>
</dbReference>
<dbReference type="InterPro" id="IPR036271">
    <property type="entry name" value="Tet_transcr_reg_TetR-rel_C_sf"/>
</dbReference>
<keyword evidence="3" id="KW-0804">Transcription</keyword>
<dbReference type="RefSeq" id="WP_093660636.1">
    <property type="nucleotide sequence ID" value="NZ_FNHI01000026.1"/>
</dbReference>
<keyword evidence="2 4" id="KW-0238">DNA-binding</keyword>
<dbReference type="PANTHER" id="PTHR30055:SF148">
    <property type="entry name" value="TETR-FAMILY TRANSCRIPTIONAL REGULATOR"/>
    <property type="match status" value="1"/>
</dbReference>
<dbReference type="OrthoDB" id="4543698at2"/>
<dbReference type="SUPFAM" id="SSF48498">
    <property type="entry name" value="Tetracyclin repressor-like, C-terminal domain"/>
    <property type="match status" value="1"/>
</dbReference>
<accession>A0A1H0B405</accession>
<protein>
    <submittedName>
        <fullName evidence="6">DNA-binding transcriptional regulator, AcrR family</fullName>
    </submittedName>
</protein>
<evidence type="ECO:0000256" key="2">
    <source>
        <dbReference type="ARBA" id="ARBA00023125"/>
    </source>
</evidence>
<dbReference type="GO" id="GO:0000976">
    <property type="term" value="F:transcription cis-regulatory region binding"/>
    <property type="evidence" value="ECO:0007669"/>
    <property type="project" value="TreeGrafter"/>
</dbReference>
<evidence type="ECO:0000259" key="5">
    <source>
        <dbReference type="PROSITE" id="PS50977"/>
    </source>
</evidence>
<dbReference type="PRINTS" id="PR00455">
    <property type="entry name" value="HTHTETR"/>
</dbReference>
<evidence type="ECO:0000313" key="6">
    <source>
        <dbReference type="EMBL" id="SDN40400.1"/>
    </source>
</evidence>
<dbReference type="InterPro" id="IPR009057">
    <property type="entry name" value="Homeodomain-like_sf"/>
</dbReference>
<dbReference type="Pfam" id="PF00440">
    <property type="entry name" value="TetR_N"/>
    <property type="match status" value="1"/>
</dbReference>
<dbReference type="InterPro" id="IPR011075">
    <property type="entry name" value="TetR_C"/>
</dbReference>
<keyword evidence="1" id="KW-0805">Transcription regulation</keyword>
<name>A0A1H0B405_9ACTN</name>
<organism evidence="6 7">
    <name type="scientific">Streptomyces wuyuanensis</name>
    <dbReference type="NCBI Taxonomy" id="1196353"/>
    <lineage>
        <taxon>Bacteria</taxon>
        <taxon>Bacillati</taxon>
        <taxon>Actinomycetota</taxon>
        <taxon>Actinomycetes</taxon>
        <taxon>Kitasatosporales</taxon>
        <taxon>Streptomycetaceae</taxon>
        <taxon>Streptomyces</taxon>
    </lineage>
</organism>
<dbReference type="SUPFAM" id="SSF46689">
    <property type="entry name" value="Homeodomain-like"/>
    <property type="match status" value="1"/>
</dbReference>
<gene>
    <name evidence="6" type="ORF">SAMN05444921_12641</name>
</gene>
<evidence type="ECO:0000256" key="4">
    <source>
        <dbReference type="PROSITE-ProRule" id="PRU00335"/>
    </source>
</evidence>
<dbReference type="PROSITE" id="PS50977">
    <property type="entry name" value="HTH_TETR_2"/>
    <property type="match status" value="1"/>
</dbReference>
<dbReference type="Pfam" id="PF16859">
    <property type="entry name" value="TetR_C_11"/>
    <property type="match status" value="1"/>
</dbReference>
<evidence type="ECO:0000256" key="3">
    <source>
        <dbReference type="ARBA" id="ARBA00023163"/>
    </source>
</evidence>
<dbReference type="Gene3D" id="1.10.357.10">
    <property type="entry name" value="Tetracycline Repressor, domain 2"/>
    <property type="match status" value="1"/>
</dbReference>
<evidence type="ECO:0000313" key="7">
    <source>
        <dbReference type="Proteomes" id="UP000199063"/>
    </source>
</evidence>
<dbReference type="InterPro" id="IPR001647">
    <property type="entry name" value="HTH_TetR"/>
</dbReference>
<proteinExistence type="predicted"/>
<evidence type="ECO:0000256" key="1">
    <source>
        <dbReference type="ARBA" id="ARBA00023015"/>
    </source>
</evidence>
<dbReference type="EMBL" id="FNHI01000026">
    <property type="protein sequence ID" value="SDN40400.1"/>
    <property type="molecule type" value="Genomic_DNA"/>
</dbReference>
<feature type="DNA-binding region" description="H-T-H motif" evidence="4">
    <location>
        <begin position="37"/>
        <end position="56"/>
    </location>
</feature>
<sequence>MPAETTSRGRPRDARSHAAILAAAADLVTETGYAAMSLGAVATRARVGKDTIYRRWSGKAELVYEAVFTTTDTAPVPDTGTLESDLTVLVQQLIDEFSAPPAAAALPGLLADFAAAPQLRARIRSAFLAPAKQRLASVFERAQARGEMGLSVETDLVLDALVGTVFFRMGILGEPASLQLARSVARIAAKGIEPR</sequence>
<dbReference type="Gene3D" id="1.10.10.60">
    <property type="entry name" value="Homeodomain-like"/>
    <property type="match status" value="1"/>
</dbReference>
<feature type="domain" description="HTH tetR-type" evidence="5">
    <location>
        <begin position="14"/>
        <end position="74"/>
    </location>
</feature>
<dbReference type="PANTHER" id="PTHR30055">
    <property type="entry name" value="HTH-TYPE TRANSCRIPTIONAL REGULATOR RUTR"/>
    <property type="match status" value="1"/>
</dbReference>